<dbReference type="VEuPathDB" id="FungiDB:BD410DRAFT_417344"/>
<reference evidence="1 2" key="1">
    <citation type="submission" date="2018-06" db="EMBL/GenBank/DDBJ databases">
        <title>A transcriptomic atlas of mushroom development highlights an independent origin of complex multicellularity.</title>
        <authorList>
            <consortium name="DOE Joint Genome Institute"/>
            <person name="Krizsan K."/>
            <person name="Almasi E."/>
            <person name="Merenyi Z."/>
            <person name="Sahu N."/>
            <person name="Viragh M."/>
            <person name="Koszo T."/>
            <person name="Mondo S."/>
            <person name="Kiss B."/>
            <person name="Balint B."/>
            <person name="Kues U."/>
            <person name="Barry K."/>
            <person name="Hegedus J.C."/>
            <person name="Henrissat B."/>
            <person name="Johnson J."/>
            <person name="Lipzen A."/>
            <person name="Ohm R."/>
            <person name="Nagy I."/>
            <person name="Pangilinan J."/>
            <person name="Yan J."/>
            <person name="Xiong Y."/>
            <person name="Grigoriev I.V."/>
            <person name="Hibbett D.S."/>
            <person name="Nagy L.G."/>
        </authorList>
    </citation>
    <scope>NUCLEOTIDE SEQUENCE [LARGE SCALE GENOMIC DNA]</scope>
    <source>
        <strain evidence="1 2">SZMC22713</strain>
    </source>
</reference>
<keyword evidence="2" id="KW-1185">Reference proteome</keyword>
<gene>
    <name evidence="1" type="ORF">BD410DRAFT_417344</name>
</gene>
<dbReference type="Proteomes" id="UP000294933">
    <property type="component" value="Unassembled WGS sequence"/>
</dbReference>
<proteinExistence type="predicted"/>
<evidence type="ECO:0000313" key="2">
    <source>
        <dbReference type="Proteomes" id="UP000294933"/>
    </source>
</evidence>
<protein>
    <submittedName>
        <fullName evidence="1">Uncharacterized protein</fullName>
    </submittedName>
</protein>
<accession>A0A4Y7QKL9</accession>
<sequence length="99" mass="10799">MCWHGTGRRGKLGCRWLSAVQYSKLRRSAGGGDGFVMSISCVCLILAMKCFCRSGGVDALEVRRSATPEVPNGETPTCCFPTHPCCGSYRHHPFMLNSV</sequence>
<organism evidence="1 2">
    <name type="scientific">Rickenella mellea</name>
    <dbReference type="NCBI Taxonomy" id="50990"/>
    <lineage>
        <taxon>Eukaryota</taxon>
        <taxon>Fungi</taxon>
        <taxon>Dikarya</taxon>
        <taxon>Basidiomycota</taxon>
        <taxon>Agaricomycotina</taxon>
        <taxon>Agaricomycetes</taxon>
        <taxon>Hymenochaetales</taxon>
        <taxon>Rickenellaceae</taxon>
        <taxon>Rickenella</taxon>
    </lineage>
</organism>
<dbReference type="EMBL" id="ML170159">
    <property type="protein sequence ID" value="TDL27379.1"/>
    <property type="molecule type" value="Genomic_DNA"/>
</dbReference>
<evidence type="ECO:0000313" key="1">
    <source>
        <dbReference type="EMBL" id="TDL27379.1"/>
    </source>
</evidence>
<dbReference type="AlphaFoldDB" id="A0A4Y7QKL9"/>
<name>A0A4Y7QKL9_9AGAM</name>